<feature type="chain" id="PRO_5043507837" description="Magnesium transporter protein 1" evidence="10">
    <location>
        <begin position="21"/>
        <end position="332"/>
    </location>
</feature>
<gene>
    <name evidence="11" type="ORF">NDN08_003695</name>
</gene>
<evidence type="ECO:0000256" key="8">
    <source>
        <dbReference type="ARBA" id="ARBA00023136"/>
    </source>
</evidence>
<dbReference type="PANTHER" id="PTHR12692:SF0">
    <property type="entry name" value="GH11935P"/>
    <property type="match status" value="1"/>
</dbReference>
<comment type="similarity">
    <text evidence="3">Belongs to the OST3/OST6 family.</text>
</comment>
<feature type="signal peptide" evidence="10">
    <location>
        <begin position="1"/>
        <end position="20"/>
    </location>
</feature>
<dbReference type="InterPro" id="IPR021149">
    <property type="entry name" value="OligosaccharylTrfase_OST3/OST6"/>
</dbReference>
<evidence type="ECO:0000313" key="11">
    <source>
        <dbReference type="EMBL" id="KAJ8907214.1"/>
    </source>
</evidence>
<organism evidence="11 12">
    <name type="scientific">Rhodosorus marinus</name>
    <dbReference type="NCBI Taxonomy" id="101924"/>
    <lineage>
        <taxon>Eukaryota</taxon>
        <taxon>Rhodophyta</taxon>
        <taxon>Stylonematophyceae</taxon>
        <taxon>Stylonematales</taxon>
        <taxon>Stylonemataceae</taxon>
        <taxon>Rhodosorus</taxon>
    </lineage>
</organism>
<evidence type="ECO:0000256" key="10">
    <source>
        <dbReference type="SAM" id="SignalP"/>
    </source>
</evidence>
<dbReference type="Gene3D" id="3.40.30.10">
    <property type="entry name" value="Glutaredoxin"/>
    <property type="match status" value="1"/>
</dbReference>
<comment type="subcellular location">
    <subcellularLocation>
        <location evidence="2">Endoplasmic reticulum membrane</location>
        <topology evidence="2">Multi-pass membrane protein</topology>
    </subcellularLocation>
</comment>
<dbReference type="GO" id="GO:0018279">
    <property type="term" value="P:protein N-linked glycosylation via asparagine"/>
    <property type="evidence" value="ECO:0007669"/>
    <property type="project" value="TreeGrafter"/>
</dbReference>
<dbReference type="AlphaFoldDB" id="A0AAV8UXJ3"/>
<keyword evidence="4 9" id="KW-0812">Transmembrane</keyword>
<keyword evidence="12" id="KW-1185">Reference proteome</keyword>
<proteinExistence type="inferred from homology"/>
<comment type="caution">
    <text evidence="11">The sequence shown here is derived from an EMBL/GenBank/DDBJ whole genome shotgun (WGS) entry which is preliminary data.</text>
</comment>
<feature type="transmembrane region" description="Helical" evidence="9">
    <location>
        <begin position="268"/>
        <end position="286"/>
    </location>
</feature>
<comment type="function">
    <text evidence="1">Subunit of the oligosaccharyl transferase (OST) complex that catalyzes the initial transfer of a defined glycan (Glc(3)Man(9)GlcNAc(2) in eukaryotes) from the lipid carrier dolichol-pyrophosphate to an asparagine residue within an Asn-X-Ser/Thr consensus motif in nascent polypeptide chains, the first step in protein N-glycosylation. N-glycosylation occurs cotranslationally and the complex associates with the Sec61 complex at the channel-forming translocon complex that mediates protein translocation across the endoplasmic reticulum (ER). All subunits are required for a maximal enzyme activity.</text>
</comment>
<evidence type="ECO:0000256" key="7">
    <source>
        <dbReference type="ARBA" id="ARBA00022989"/>
    </source>
</evidence>
<evidence type="ECO:0000256" key="4">
    <source>
        <dbReference type="ARBA" id="ARBA00022692"/>
    </source>
</evidence>
<keyword evidence="6" id="KW-0256">Endoplasmic reticulum</keyword>
<evidence type="ECO:0000256" key="6">
    <source>
        <dbReference type="ARBA" id="ARBA00022824"/>
    </source>
</evidence>
<evidence type="ECO:0000256" key="3">
    <source>
        <dbReference type="ARBA" id="ARBA00009561"/>
    </source>
</evidence>
<protein>
    <recommendedName>
        <fullName evidence="13">Magnesium transporter protein 1</fullName>
    </recommendedName>
</protein>
<keyword evidence="5 10" id="KW-0732">Signal</keyword>
<sequence>MRSWHVLALFALSLVVQIDGVKYNSFESAMVQENKKLGGQLMRLPVQLFMDYVVSGKAHEKLNVITIMTAVGDCEPCRDQVAKFENSAKLFHRLHGFDSGFLFVNVEIDPNQALDGQVAGALGLEFVPIVYNFKPTRGGNRPQIRKGDSEMLPVDVPPDTSVINSYIAMQTSRVMPSVMNGPIHIVPILVAYEWTIIAAVIAVLAFCAKRGLYREKNFWMVIVFIVFCFSISGGHYDLIQSAPLLVFSNGVPLPVSLENQRNQFVLEGLLWCSFVGVVSILMLSLRDVAVQESVTRQHVLWCISMVATMYAIFGITSRVFSVKTPGYLKYAQ</sequence>
<dbReference type="EMBL" id="JAMWBK010000003">
    <property type="protein sequence ID" value="KAJ8907214.1"/>
    <property type="molecule type" value="Genomic_DNA"/>
</dbReference>
<keyword evidence="8 9" id="KW-0472">Membrane</keyword>
<evidence type="ECO:0000256" key="5">
    <source>
        <dbReference type="ARBA" id="ARBA00022729"/>
    </source>
</evidence>
<accession>A0AAV8UXJ3</accession>
<reference evidence="11 12" key="1">
    <citation type="journal article" date="2023" name="Nat. Commun.">
        <title>Origin of minicircular mitochondrial genomes in red algae.</title>
        <authorList>
            <person name="Lee Y."/>
            <person name="Cho C.H."/>
            <person name="Lee Y.M."/>
            <person name="Park S.I."/>
            <person name="Yang J.H."/>
            <person name="West J.A."/>
            <person name="Bhattacharya D."/>
            <person name="Yoon H.S."/>
        </authorList>
    </citation>
    <scope>NUCLEOTIDE SEQUENCE [LARGE SCALE GENOMIC DNA]</scope>
    <source>
        <strain evidence="11 12">CCMP1338</strain>
        <tissue evidence="11">Whole cell</tissue>
    </source>
</reference>
<feature type="transmembrane region" description="Helical" evidence="9">
    <location>
        <begin position="185"/>
        <end position="206"/>
    </location>
</feature>
<evidence type="ECO:0008006" key="13">
    <source>
        <dbReference type="Google" id="ProtNLM"/>
    </source>
</evidence>
<feature type="transmembrane region" description="Helical" evidence="9">
    <location>
        <begin position="298"/>
        <end position="320"/>
    </location>
</feature>
<dbReference type="GO" id="GO:0008250">
    <property type="term" value="C:oligosaccharyltransferase complex"/>
    <property type="evidence" value="ECO:0007669"/>
    <property type="project" value="TreeGrafter"/>
</dbReference>
<keyword evidence="7 9" id="KW-1133">Transmembrane helix</keyword>
<feature type="transmembrane region" description="Helical" evidence="9">
    <location>
        <begin position="218"/>
        <end position="236"/>
    </location>
</feature>
<dbReference type="PANTHER" id="PTHR12692">
    <property type="entry name" value="DOLICHYL-DIPHOSPHOOLIGOSACCHARIDE--PROTEIN GLYCOSYLTRANSFERASE-RELATED"/>
    <property type="match status" value="1"/>
</dbReference>
<dbReference type="Proteomes" id="UP001157974">
    <property type="component" value="Unassembled WGS sequence"/>
</dbReference>
<evidence type="ECO:0000256" key="9">
    <source>
        <dbReference type="SAM" id="Phobius"/>
    </source>
</evidence>
<name>A0AAV8UXJ3_9RHOD</name>
<dbReference type="Pfam" id="PF04756">
    <property type="entry name" value="OST3_OST6"/>
    <property type="match status" value="1"/>
</dbReference>
<evidence type="ECO:0000256" key="1">
    <source>
        <dbReference type="ARBA" id="ARBA00002791"/>
    </source>
</evidence>
<evidence type="ECO:0000256" key="2">
    <source>
        <dbReference type="ARBA" id="ARBA00004477"/>
    </source>
</evidence>
<evidence type="ECO:0000313" key="12">
    <source>
        <dbReference type="Proteomes" id="UP001157974"/>
    </source>
</evidence>